<accession>A0A4R2R4J7</accession>
<protein>
    <recommendedName>
        <fullName evidence="3">Bifunctional DNA primase/polymerase-like protein</fullName>
    </recommendedName>
</protein>
<sequence>MACRVVSAVSGSVSVHTSLWEAAVSYVAHGWSILPAAMWDGRRFTRGHVDTPVDDLCPVFPTASTTRDARRVAGLWRIAPYSITAPVGAAFEVLCAPSEVACRVLQMPAFRRRPCPVLWSPGGTRFLLQPGIATVTGKYTNLTEPPADPGWLAGIVWAAPGALLPLPPTPLPGGQARWWTSPCDANHQLGDLHHMQLLVRAALDADREIERAPTQDP</sequence>
<name>A0A4R2R4J7_9PSEU</name>
<keyword evidence="2" id="KW-1185">Reference proteome</keyword>
<reference evidence="1 2" key="1">
    <citation type="submission" date="2019-03" db="EMBL/GenBank/DDBJ databases">
        <title>Genomic Encyclopedia of Type Strains, Phase IV (KMG-IV): sequencing the most valuable type-strain genomes for metagenomic binning, comparative biology and taxonomic classification.</title>
        <authorList>
            <person name="Goeker M."/>
        </authorList>
    </citation>
    <scope>NUCLEOTIDE SEQUENCE [LARGE SCALE GENOMIC DNA]</scope>
    <source>
        <strain evidence="1 2">DSM 45765</strain>
    </source>
</reference>
<dbReference type="AlphaFoldDB" id="A0A4R2R4J7"/>
<organism evidence="1 2">
    <name type="scientific">Tamaricihabitans halophyticus</name>
    <dbReference type="NCBI Taxonomy" id="1262583"/>
    <lineage>
        <taxon>Bacteria</taxon>
        <taxon>Bacillati</taxon>
        <taxon>Actinomycetota</taxon>
        <taxon>Actinomycetes</taxon>
        <taxon>Pseudonocardiales</taxon>
        <taxon>Pseudonocardiaceae</taxon>
        <taxon>Tamaricihabitans</taxon>
    </lineage>
</organism>
<gene>
    <name evidence="1" type="ORF">EV191_101876</name>
</gene>
<proteinExistence type="predicted"/>
<evidence type="ECO:0008006" key="3">
    <source>
        <dbReference type="Google" id="ProtNLM"/>
    </source>
</evidence>
<comment type="caution">
    <text evidence="1">The sequence shown here is derived from an EMBL/GenBank/DDBJ whole genome shotgun (WGS) entry which is preliminary data.</text>
</comment>
<evidence type="ECO:0000313" key="2">
    <source>
        <dbReference type="Proteomes" id="UP000294911"/>
    </source>
</evidence>
<dbReference type="EMBL" id="SLXQ01000001">
    <property type="protein sequence ID" value="TCP56927.1"/>
    <property type="molecule type" value="Genomic_DNA"/>
</dbReference>
<evidence type="ECO:0000313" key="1">
    <source>
        <dbReference type="EMBL" id="TCP56927.1"/>
    </source>
</evidence>
<dbReference type="Proteomes" id="UP000294911">
    <property type="component" value="Unassembled WGS sequence"/>
</dbReference>